<dbReference type="SUPFAM" id="SSF56601">
    <property type="entry name" value="beta-lactamase/transpeptidase-like"/>
    <property type="match status" value="1"/>
</dbReference>
<dbReference type="Gene3D" id="3.40.710.10">
    <property type="entry name" value="DD-peptidase/beta-lactamase superfamily"/>
    <property type="match status" value="2"/>
</dbReference>
<name>A0AAU7DX07_9MICO</name>
<sequence>MSVAGRTIGGVVAAAVLLAGGYLWADVHDFVPGYLTIAPAPAPPVPFPIIEVPTVNAELAAALPPIDTSKQRPTAAAVTKLVQEFARDQEVLGERVGVMVSDSLTGEVLAQVNAETRLVPASVQKVMAGAAAMAVLDTNRTLKTKVLSGLDGSIFLVGEGDMLLAAQAGNPDVINGRAGLLDLAQATAAQLEAAGIAQVQLYLDDSLFTGPDTGPWGLDMVTDGYAAPVATVAVDVGREQEGNYAPRFRDPAMQAAQQFAALLTQEGITVTQPTRKAFGQPGEGVSVVGDQVLAQVESAPLGEIVDYAMKISDNTLTEIIGHTIARELGFPASFDGAIKGILQTMGDLGLDTTGVSLVDASGLGDTSYVTARFINDLLNVMVSPEHPELREGAIGLAIAGMDGTLSSRFQDRNGRGLVRGKTGSLNNVTSLAGTVVTLDNRLLTFVVLTDETPGGQAGPRQAMDTLVEQLAECGCQ</sequence>
<dbReference type="PANTHER" id="PTHR30023:SF0">
    <property type="entry name" value="PENICILLIN-SENSITIVE CARBOXYPEPTIDASE A"/>
    <property type="match status" value="1"/>
</dbReference>
<dbReference type="InterPro" id="IPR000667">
    <property type="entry name" value="Peptidase_S13"/>
</dbReference>
<reference evidence="3" key="1">
    <citation type="submission" date="2024-02" db="EMBL/GenBank/DDBJ databases">
        <title>Tomenella chthoni gen. nov. sp. nov., a member of the family Jonesiaceae isolated from bat guano.</title>
        <authorList>
            <person name="Miller S.L."/>
            <person name="King J."/>
            <person name="Sankaranarayanan K."/>
            <person name="Lawson P.A."/>
        </authorList>
    </citation>
    <scope>NUCLEOTIDE SEQUENCE</scope>
    <source>
        <strain evidence="3">BS-20</strain>
    </source>
</reference>
<dbReference type="PANTHER" id="PTHR30023">
    <property type="entry name" value="D-ALANYL-D-ALANINE CARBOXYPEPTIDASE"/>
    <property type="match status" value="1"/>
</dbReference>
<evidence type="ECO:0000313" key="3">
    <source>
        <dbReference type="EMBL" id="XBH21753.1"/>
    </source>
</evidence>
<organism evidence="3">
    <name type="scientific">Jonesiaceae bacterium BS-20</name>
    <dbReference type="NCBI Taxonomy" id="3120821"/>
    <lineage>
        <taxon>Bacteria</taxon>
        <taxon>Bacillati</taxon>
        <taxon>Actinomycetota</taxon>
        <taxon>Actinomycetes</taxon>
        <taxon>Micrococcales</taxon>
        <taxon>Jonesiaceae</taxon>
    </lineage>
</organism>
<dbReference type="GO" id="GO:0006508">
    <property type="term" value="P:proteolysis"/>
    <property type="evidence" value="ECO:0007669"/>
    <property type="project" value="InterPro"/>
</dbReference>
<gene>
    <name evidence="3" type="ORF">V5R04_00560</name>
</gene>
<protein>
    <submittedName>
        <fullName evidence="3">D-alanyl-D-alanine carboxypeptidase</fullName>
        <ecNumber evidence="3">3.4.16.4</ecNumber>
    </submittedName>
</protein>
<comment type="similarity">
    <text evidence="1">Belongs to the peptidase S13 family.</text>
</comment>
<dbReference type="EMBL" id="CP146203">
    <property type="protein sequence ID" value="XBH21753.1"/>
    <property type="molecule type" value="Genomic_DNA"/>
</dbReference>
<evidence type="ECO:0000256" key="1">
    <source>
        <dbReference type="ARBA" id="ARBA00006096"/>
    </source>
</evidence>
<dbReference type="AlphaFoldDB" id="A0AAU7DX07"/>
<accession>A0AAU7DX07</accession>
<dbReference type="GO" id="GO:0000270">
    <property type="term" value="P:peptidoglycan metabolic process"/>
    <property type="evidence" value="ECO:0007669"/>
    <property type="project" value="TreeGrafter"/>
</dbReference>
<dbReference type="PRINTS" id="PR00922">
    <property type="entry name" value="DADACBPTASE3"/>
</dbReference>
<keyword evidence="2 3" id="KW-0378">Hydrolase</keyword>
<keyword evidence="3" id="KW-0121">Carboxypeptidase</keyword>
<dbReference type="Pfam" id="PF02113">
    <property type="entry name" value="Peptidase_S13"/>
    <property type="match status" value="2"/>
</dbReference>
<dbReference type="EC" id="3.4.16.4" evidence="3"/>
<proteinExistence type="inferred from homology"/>
<dbReference type="GO" id="GO:0009002">
    <property type="term" value="F:serine-type D-Ala-D-Ala carboxypeptidase activity"/>
    <property type="evidence" value="ECO:0007669"/>
    <property type="project" value="UniProtKB-EC"/>
</dbReference>
<dbReference type="InterPro" id="IPR012338">
    <property type="entry name" value="Beta-lactam/transpept-like"/>
</dbReference>
<keyword evidence="3" id="KW-0645">Protease</keyword>
<evidence type="ECO:0000256" key="2">
    <source>
        <dbReference type="ARBA" id="ARBA00022801"/>
    </source>
</evidence>